<sequence length="202" mass="22722">MCSYYFLEVTLSVLDRKGDNVDVNNGKFSFYIKEALKEVFGQFGSSVNFDVLKFEAGKGIIRCPSTFYKTPLINMSQIIKDGKDTIIFATKEDHQSPSKVILSPPEPSPGLIFPDGSINWNCPCLGGMATGPCGVEFRESFTCFHYSQEEPKGMECREKFTAMWACMDQYPEVYSEGLKDDEEFLNAEEKASETVKNEKTNS</sequence>
<evidence type="ECO:0000256" key="8">
    <source>
        <dbReference type="ARBA" id="ARBA00023157"/>
    </source>
</evidence>
<gene>
    <name evidence="11" type="ORF">AGLY_007534</name>
</gene>
<dbReference type="InterPro" id="IPR049128">
    <property type="entry name" value="Pop8-like_dom"/>
</dbReference>
<dbReference type="InterPro" id="IPR038085">
    <property type="entry name" value="Rnp2-like_sf"/>
</dbReference>
<reference evidence="11 12" key="1">
    <citation type="submission" date="2019-08" db="EMBL/GenBank/DDBJ databases">
        <title>The genome of the soybean aphid Biotype 1, its phylome, world population structure and adaptation to the North American continent.</title>
        <authorList>
            <person name="Giordano R."/>
            <person name="Donthu R.K."/>
            <person name="Hernandez A.G."/>
            <person name="Wright C.L."/>
            <person name="Zimin A.V."/>
        </authorList>
    </citation>
    <scope>NUCLEOTIDE SEQUENCE [LARGE SCALE GENOMIC DNA]</scope>
    <source>
        <tissue evidence="11">Whole aphids</tissue>
    </source>
</reference>
<dbReference type="PANTHER" id="PTHR21622:SF0">
    <property type="entry name" value="COILED-COIL-HELIX-COILED-COIL-HELIX DOMAIN CONTAINING 4"/>
    <property type="match status" value="1"/>
</dbReference>
<keyword evidence="3" id="KW-0819">tRNA processing</keyword>
<accession>A0A6G0TNI6</accession>
<keyword evidence="7" id="KW-0496">Mitochondrion</keyword>
<dbReference type="SUPFAM" id="SSF160350">
    <property type="entry name" value="Rnp2-like"/>
    <property type="match status" value="1"/>
</dbReference>
<dbReference type="EMBL" id="VYZN01000025">
    <property type="protein sequence ID" value="KAE9535633.1"/>
    <property type="molecule type" value="Genomic_DNA"/>
</dbReference>
<keyword evidence="2" id="KW-0813">Transport</keyword>
<name>A0A6G0TNI6_APHGL</name>
<keyword evidence="8" id="KW-1015">Disulfide bond</keyword>
<dbReference type="GO" id="GO:1902555">
    <property type="term" value="C:endoribonuclease complex"/>
    <property type="evidence" value="ECO:0007669"/>
    <property type="project" value="UniProtKB-ARBA"/>
</dbReference>
<dbReference type="OrthoDB" id="7481291at2759"/>
<dbReference type="Gene3D" id="1.10.287.2900">
    <property type="match status" value="1"/>
</dbReference>
<dbReference type="GO" id="GO:1990904">
    <property type="term" value="C:ribonucleoprotein complex"/>
    <property type="evidence" value="ECO:0007669"/>
    <property type="project" value="UniProtKB-ARBA"/>
</dbReference>
<dbReference type="PANTHER" id="PTHR21622">
    <property type="entry name" value="COILED-COIL-HELIX-COILED-COIL-HELIX DOMAIN CONTAINING 4"/>
    <property type="match status" value="1"/>
</dbReference>
<evidence type="ECO:0000259" key="10">
    <source>
        <dbReference type="Pfam" id="PF20976"/>
    </source>
</evidence>
<evidence type="ECO:0000313" key="11">
    <source>
        <dbReference type="EMBL" id="KAE9535633.1"/>
    </source>
</evidence>
<evidence type="ECO:0000256" key="9">
    <source>
        <dbReference type="ARBA" id="ARBA00023284"/>
    </source>
</evidence>
<dbReference type="GO" id="GO:0045041">
    <property type="term" value="P:protein import into mitochondrial intermembrane space"/>
    <property type="evidence" value="ECO:0007669"/>
    <property type="project" value="InterPro"/>
</dbReference>
<feature type="domain" description="Ribonucleases P/MRP subunit Pop8-like" evidence="10">
    <location>
        <begin position="10"/>
        <end position="65"/>
    </location>
</feature>
<dbReference type="GO" id="GO:0005758">
    <property type="term" value="C:mitochondrial intermembrane space"/>
    <property type="evidence" value="ECO:0007669"/>
    <property type="project" value="TreeGrafter"/>
</dbReference>
<keyword evidence="5" id="KW-0560">Oxidoreductase</keyword>
<comment type="caution">
    <text evidence="11">The sequence shown here is derived from an EMBL/GenBank/DDBJ whole genome shotgun (WGS) entry which is preliminary data.</text>
</comment>
<proteinExistence type="predicted"/>
<evidence type="ECO:0000256" key="7">
    <source>
        <dbReference type="ARBA" id="ARBA00023128"/>
    </source>
</evidence>
<keyword evidence="12" id="KW-1185">Reference proteome</keyword>
<dbReference type="GO" id="GO:0015035">
    <property type="term" value="F:protein-disulfide reductase activity"/>
    <property type="evidence" value="ECO:0007669"/>
    <property type="project" value="InterPro"/>
</dbReference>
<keyword evidence="9" id="KW-0676">Redox-active center</keyword>
<evidence type="ECO:0000256" key="2">
    <source>
        <dbReference type="ARBA" id="ARBA00022448"/>
    </source>
</evidence>
<dbReference type="Pfam" id="PF20976">
    <property type="entry name" value="Pop8"/>
    <property type="match status" value="1"/>
</dbReference>
<evidence type="ECO:0000256" key="1">
    <source>
        <dbReference type="ARBA" id="ARBA00004173"/>
    </source>
</evidence>
<evidence type="ECO:0000256" key="3">
    <source>
        <dbReference type="ARBA" id="ARBA00022694"/>
    </source>
</evidence>
<evidence type="ECO:0000313" key="12">
    <source>
        <dbReference type="Proteomes" id="UP000475862"/>
    </source>
</evidence>
<evidence type="ECO:0000256" key="6">
    <source>
        <dbReference type="ARBA" id="ARBA00023010"/>
    </source>
</evidence>
<evidence type="ECO:0000256" key="5">
    <source>
        <dbReference type="ARBA" id="ARBA00023002"/>
    </source>
</evidence>
<evidence type="ECO:0000256" key="4">
    <source>
        <dbReference type="ARBA" id="ARBA00022927"/>
    </source>
</evidence>
<dbReference type="GO" id="GO:0008033">
    <property type="term" value="P:tRNA processing"/>
    <property type="evidence" value="ECO:0007669"/>
    <property type="project" value="UniProtKB-KW"/>
</dbReference>
<organism evidence="11 12">
    <name type="scientific">Aphis glycines</name>
    <name type="common">Soybean aphid</name>
    <dbReference type="NCBI Taxonomy" id="307491"/>
    <lineage>
        <taxon>Eukaryota</taxon>
        <taxon>Metazoa</taxon>
        <taxon>Ecdysozoa</taxon>
        <taxon>Arthropoda</taxon>
        <taxon>Hexapoda</taxon>
        <taxon>Insecta</taxon>
        <taxon>Pterygota</taxon>
        <taxon>Neoptera</taxon>
        <taxon>Paraneoptera</taxon>
        <taxon>Hemiptera</taxon>
        <taxon>Sternorrhyncha</taxon>
        <taxon>Aphidomorpha</taxon>
        <taxon>Aphidoidea</taxon>
        <taxon>Aphididae</taxon>
        <taxon>Aphidini</taxon>
        <taxon>Aphis</taxon>
        <taxon>Aphis</taxon>
    </lineage>
</organism>
<comment type="subcellular location">
    <subcellularLocation>
        <location evidence="1">Mitochondrion</location>
    </subcellularLocation>
</comment>
<keyword evidence="4" id="KW-0653">Protein transport</keyword>
<dbReference type="PROSITE" id="PS51808">
    <property type="entry name" value="CHCH"/>
    <property type="match status" value="1"/>
</dbReference>
<dbReference type="InterPro" id="IPR039289">
    <property type="entry name" value="CHCHD4"/>
</dbReference>
<keyword evidence="6" id="KW-0811">Translocation</keyword>
<dbReference type="Proteomes" id="UP000475862">
    <property type="component" value="Unassembled WGS sequence"/>
</dbReference>
<dbReference type="AlphaFoldDB" id="A0A6G0TNI6"/>
<protein>
    <recommendedName>
        <fullName evidence="10">Ribonucleases P/MRP subunit Pop8-like domain-containing protein</fullName>
    </recommendedName>
</protein>